<reference evidence="2 3" key="1">
    <citation type="submission" date="2015-07" db="EMBL/GenBank/DDBJ databases">
        <title>Genome analysis of myxobacterium Chondromyces crocatus Cm c5 reveals a high potential for natural compound synthesis and the genetic basis for the loss of fruiting body formation.</title>
        <authorList>
            <person name="Zaburannyi N."/>
            <person name="Bunk B."/>
            <person name="Maier J."/>
            <person name="Overmann J."/>
            <person name="Mueller R."/>
        </authorList>
    </citation>
    <scope>NUCLEOTIDE SEQUENCE [LARGE SCALE GENOMIC DNA]</scope>
    <source>
        <strain evidence="2 3">Cm c5</strain>
    </source>
</reference>
<organism evidence="2 3">
    <name type="scientific">Chondromyces crocatus</name>
    <dbReference type="NCBI Taxonomy" id="52"/>
    <lineage>
        <taxon>Bacteria</taxon>
        <taxon>Pseudomonadati</taxon>
        <taxon>Myxococcota</taxon>
        <taxon>Polyangia</taxon>
        <taxon>Polyangiales</taxon>
        <taxon>Polyangiaceae</taxon>
        <taxon>Chondromyces</taxon>
    </lineage>
</organism>
<keyword evidence="3" id="KW-1185">Reference proteome</keyword>
<dbReference type="OrthoDB" id="622550at2"/>
<feature type="signal peptide" evidence="1">
    <location>
        <begin position="1"/>
        <end position="21"/>
    </location>
</feature>
<proteinExistence type="predicted"/>
<dbReference type="Proteomes" id="UP000067626">
    <property type="component" value="Chromosome"/>
</dbReference>
<dbReference type="STRING" id="52.CMC5_083630"/>
<dbReference type="PROSITE" id="PS51257">
    <property type="entry name" value="PROKAR_LIPOPROTEIN"/>
    <property type="match status" value="1"/>
</dbReference>
<evidence type="ECO:0000313" key="2">
    <source>
        <dbReference type="EMBL" id="AKT44123.1"/>
    </source>
</evidence>
<protein>
    <recommendedName>
        <fullName evidence="4">Neutral/alkaline non-lysosomal ceramidase N-terminal domain-containing protein</fullName>
    </recommendedName>
</protein>
<dbReference type="EMBL" id="CP012159">
    <property type="protein sequence ID" value="AKT44123.1"/>
    <property type="molecule type" value="Genomic_DNA"/>
</dbReference>
<evidence type="ECO:0000313" key="3">
    <source>
        <dbReference type="Proteomes" id="UP000067626"/>
    </source>
</evidence>
<dbReference type="RefSeq" id="WP_156339261.1">
    <property type="nucleotide sequence ID" value="NZ_CP012159.1"/>
</dbReference>
<sequence length="540" mass="57356">MARSPLTMLGSLLLFAGCAGDGDVAPTPPAGPPPIVDENGVVPNYTCPGSPGCERAEGDFLVGVAARPITPDLETWDDLDGNGVWDPGEPFDDVNGNGEWDGVWLAGFSAGRAATAVHDDVWSRVLTVEQGDVSIGIVGLDLVGYFQQDVIQVRLEAAAQGLDFDHIVVTSTHTHEGPDTMGMWGAAFGESGYEEAYIRSIVEKTVDALAEAKRGQRVARMKLARAEAPELVNDTRLPKVIDQSIHTAQFLDEAGAPFATLAVWGNHPEALGSDNTELTSDYVHYLREDLETHYPGSTTVFLSGPLGGLMTTIGIVGCPDASGADTCPQGTFERAQYVGSGAAQAAIRALEGPGATIDDNPSLAFRRRSFFVNPTNTGLALLVLSGVLHRDVYSRAGKLIPREQQSSLPLSSVRDGDVLIGTELNGIHLGSMALAMIPGEIYPELWLVKPDGSSYIEQPENADFPDAVPETPIQAVLPAGVVPVMVNNANDALGYILPQAQFDEAAPFAYKENGQYGEQNSVGYTMGPTLTREFAAMYGK</sequence>
<accession>A0A0K1EU23</accession>
<feature type="chain" id="PRO_5005460001" description="Neutral/alkaline non-lysosomal ceramidase N-terminal domain-containing protein" evidence="1">
    <location>
        <begin position="22"/>
        <end position="540"/>
    </location>
</feature>
<name>A0A0K1EU23_CHOCO</name>
<dbReference type="PATRIC" id="fig|52.7.peg.9190"/>
<evidence type="ECO:0000256" key="1">
    <source>
        <dbReference type="SAM" id="SignalP"/>
    </source>
</evidence>
<gene>
    <name evidence="2" type="ORF">CMC5_083630</name>
</gene>
<keyword evidence="1" id="KW-0732">Signal</keyword>
<evidence type="ECO:0008006" key="4">
    <source>
        <dbReference type="Google" id="ProtNLM"/>
    </source>
</evidence>
<dbReference type="KEGG" id="ccro:CMC5_083630"/>
<dbReference type="AlphaFoldDB" id="A0A0K1EU23"/>